<dbReference type="AlphaFoldDB" id="A0A8X6VAT6"/>
<reference evidence="2" key="1">
    <citation type="submission" date="2020-08" db="EMBL/GenBank/DDBJ databases">
        <title>Multicomponent nature underlies the extraordinary mechanical properties of spider dragline silk.</title>
        <authorList>
            <person name="Kono N."/>
            <person name="Nakamura H."/>
            <person name="Mori M."/>
            <person name="Yoshida Y."/>
            <person name="Ohtoshi R."/>
            <person name="Malay A.D."/>
            <person name="Moran D.A.P."/>
            <person name="Tomita M."/>
            <person name="Numata K."/>
            <person name="Arakawa K."/>
        </authorList>
    </citation>
    <scope>NUCLEOTIDE SEQUENCE</scope>
</reference>
<evidence type="ECO:0000256" key="1">
    <source>
        <dbReference type="SAM" id="MobiDB-lite"/>
    </source>
</evidence>
<organism evidence="2 3">
    <name type="scientific">Trichonephila clavipes</name>
    <name type="common">Golden silk orbweaver</name>
    <name type="synonym">Nephila clavipes</name>
    <dbReference type="NCBI Taxonomy" id="2585209"/>
    <lineage>
        <taxon>Eukaryota</taxon>
        <taxon>Metazoa</taxon>
        <taxon>Ecdysozoa</taxon>
        <taxon>Arthropoda</taxon>
        <taxon>Chelicerata</taxon>
        <taxon>Arachnida</taxon>
        <taxon>Araneae</taxon>
        <taxon>Araneomorphae</taxon>
        <taxon>Entelegynae</taxon>
        <taxon>Araneoidea</taxon>
        <taxon>Nephilidae</taxon>
        <taxon>Trichonephila</taxon>
    </lineage>
</organism>
<evidence type="ECO:0000313" key="3">
    <source>
        <dbReference type="Proteomes" id="UP000887159"/>
    </source>
</evidence>
<keyword evidence="3" id="KW-1185">Reference proteome</keyword>
<proteinExistence type="predicted"/>
<protein>
    <submittedName>
        <fullName evidence="2">Uncharacterized protein</fullName>
    </submittedName>
</protein>
<evidence type="ECO:0000313" key="2">
    <source>
        <dbReference type="EMBL" id="GFY11422.1"/>
    </source>
</evidence>
<feature type="compositionally biased region" description="Basic residues" evidence="1">
    <location>
        <begin position="29"/>
        <end position="40"/>
    </location>
</feature>
<sequence length="72" mass="8395">MFIESVYNFKISTGEPPMLGRIPGQRPFGKVRPKPTRRPRFTMIPIGYKPRPKKYPKVFPPERPKKIKVTGK</sequence>
<gene>
    <name evidence="2" type="ORF">TNCV_3182641</name>
</gene>
<dbReference type="Proteomes" id="UP000887159">
    <property type="component" value="Unassembled WGS sequence"/>
</dbReference>
<feature type="region of interest" description="Disordered" evidence="1">
    <location>
        <begin position="18"/>
        <end position="72"/>
    </location>
</feature>
<dbReference type="EMBL" id="BMAU01021305">
    <property type="protein sequence ID" value="GFY11422.1"/>
    <property type="molecule type" value="Genomic_DNA"/>
</dbReference>
<name>A0A8X6VAT6_TRICX</name>
<accession>A0A8X6VAT6</accession>
<comment type="caution">
    <text evidence="2">The sequence shown here is derived from an EMBL/GenBank/DDBJ whole genome shotgun (WGS) entry which is preliminary data.</text>
</comment>